<dbReference type="EMBL" id="AAXT01000001">
    <property type="protein sequence ID" value="EDO08084.1"/>
    <property type="molecule type" value="Genomic_DNA"/>
</dbReference>
<accession>A7ANF0</accession>
<dbReference type="KEGG" id="bbo:BBOV_III005210"/>
<evidence type="ECO:0000256" key="1">
    <source>
        <dbReference type="SAM" id="MobiDB-lite"/>
    </source>
</evidence>
<evidence type="ECO:0000313" key="2">
    <source>
        <dbReference type="EMBL" id="EDO08084.1"/>
    </source>
</evidence>
<name>A7ANF0_BABBO</name>
<sequence>MQYQQAPFVPRSTPPPRMVTSTVNVPVNPSAGAVFRRQNTAGRFMGTKLVNDQPPFKPSPGCRVPMMMPRCSTASVTPKNMPGYNAYPQGTPLPQPRSTPTNIKTVVLPQHRQGTTPSPMRVVARETSPMVMPRQATAASRKSFVPSSYVSNVYPSYPPAGPSRAPTSPLVRQQRSNTASFTQQSGIPRPQGHVAFRGRNQTKGSSAQRRPSVFNEMVTKIKENVPSFPTVEAKEAAQLVGGFVSGTLSVLAHIVGDIRGDIINGLFKPEDPSYDAAKAYYYANNNHPPMPTGMTQRIDYIEEIERCSQARSNSRHRVTPKKPQAVPQPQHQVFPEPLRQQPAFNHHQGAPAARLKERPTAFGQDPNMFAMMSERSLEEFLNEGYLSSAPPSIPR</sequence>
<reference evidence="3" key="3">
    <citation type="journal article" date="2021" name="Int. J. Parasitol.">
        <title>Comparative analysis of gene expression between Babesia bovis blood stages and kinetes allowed by improved genome annotation.</title>
        <authorList>
            <person name="Ueti M.W."/>
            <person name="Johnson W.C."/>
            <person name="Kappmeyer L.S."/>
            <person name="Herndon D.R."/>
            <person name="Mousel M.R."/>
            <person name="Reif K.E."/>
            <person name="Taus N.S."/>
            <person name="Ifeonu O.O."/>
            <person name="Silva J.C."/>
            <person name="Suarez C.E."/>
            <person name="Brayton K.A."/>
        </authorList>
    </citation>
    <scope>NUCLEOTIDE SEQUENCE [LARGE SCALE GENOMIC DNA]</scope>
</reference>
<dbReference type="Proteomes" id="UP000002173">
    <property type="component" value="Unassembled WGS sequence"/>
</dbReference>
<protein>
    <submittedName>
        <fullName evidence="2">Uncharacterized protein</fullName>
    </submittedName>
</protein>
<gene>
    <name evidence="2" type="ORF">BBOV_III005210</name>
</gene>
<feature type="compositionally biased region" description="Polar residues" evidence="1">
    <location>
        <begin position="199"/>
        <end position="209"/>
    </location>
</feature>
<organism evidence="2 3">
    <name type="scientific">Babesia bovis</name>
    <dbReference type="NCBI Taxonomy" id="5865"/>
    <lineage>
        <taxon>Eukaryota</taxon>
        <taxon>Sar</taxon>
        <taxon>Alveolata</taxon>
        <taxon>Apicomplexa</taxon>
        <taxon>Aconoidasida</taxon>
        <taxon>Piroplasmida</taxon>
        <taxon>Babesiidae</taxon>
        <taxon>Babesia</taxon>
    </lineage>
</organism>
<feature type="region of interest" description="Disordered" evidence="1">
    <location>
        <begin position="179"/>
        <end position="211"/>
    </location>
</feature>
<dbReference type="AlphaFoldDB" id="A7ANF0"/>
<dbReference type="VEuPathDB" id="PiroplasmaDB:BBOV_III005210"/>
<keyword evidence="3" id="KW-1185">Reference proteome</keyword>
<reference evidence="3" key="2">
    <citation type="journal article" date="2020" name="Data Brief">
        <title>Transcriptome dataset of Babesia bovis life stages within vertebrate and invertebrate hosts.</title>
        <authorList>
            <person name="Ueti M.W."/>
            <person name="Johnson W.C."/>
            <person name="Kappmeyer L.S."/>
            <person name="Herndon D.R."/>
            <person name="Mousel M.R."/>
            <person name="Reif K.E."/>
            <person name="Taus N.S."/>
            <person name="Ifeonu O.O."/>
            <person name="Silva J.C."/>
            <person name="Suarez C.E."/>
            <person name="Brayton K.A."/>
        </authorList>
    </citation>
    <scope>NUCLEOTIDE SEQUENCE [LARGE SCALE GENOMIC DNA]</scope>
</reference>
<dbReference type="InParanoid" id="A7ANF0"/>
<dbReference type="GeneID" id="5479901"/>
<dbReference type="eggNOG" id="ENOG502TN1X">
    <property type="taxonomic scope" value="Eukaryota"/>
</dbReference>
<dbReference type="OMA" id="PMMMPRC"/>
<reference evidence="2 3" key="1">
    <citation type="journal article" date="2007" name="PLoS Pathog.">
        <title>Genome sequence of Babesia bovis and comparative analysis of apicomplexan hemoprotozoa.</title>
        <authorList>
            <person name="Brayton K.A."/>
            <person name="Lau A.O.T."/>
            <person name="Herndon D.R."/>
            <person name="Hannick L."/>
            <person name="Kappmeyer L.S."/>
            <person name="Berens S.J."/>
            <person name="Bidwell S.L."/>
            <person name="Brown W.C."/>
            <person name="Crabtree J."/>
            <person name="Fadrosh D."/>
            <person name="Feldblum T."/>
            <person name="Forberger H.A."/>
            <person name="Haas B.J."/>
            <person name="Howell J.M."/>
            <person name="Khouri H."/>
            <person name="Koo H."/>
            <person name="Mann D.J."/>
            <person name="Norimine J."/>
            <person name="Paulsen I.T."/>
            <person name="Radune D."/>
            <person name="Ren Q."/>
            <person name="Smith R.K. Jr."/>
            <person name="Suarez C.E."/>
            <person name="White O."/>
            <person name="Wortman J.R."/>
            <person name="Knowles D.P. Jr."/>
            <person name="McElwain T.F."/>
            <person name="Nene V.M."/>
        </authorList>
    </citation>
    <scope>NUCLEOTIDE SEQUENCE [LARGE SCALE GENOMIC DNA]</scope>
    <source>
        <strain evidence="2">T2Bo</strain>
    </source>
</reference>
<comment type="caution">
    <text evidence="2">The sequence shown here is derived from an EMBL/GenBank/DDBJ whole genome shotgun (WGS) entry which is preliminary data.</text>
</comment>
<evidence type="ECO:0000313" key="3">
    <source>
        <dbReference type="Proteomes" id="UP000002173"/>
    </source>
</evidence>
<proteinExistence type="predicted"/>
<dbReference type="RefSeq" id="XP_001611652.1">
    <property type="nucleotide sequence ID" value="XM_001611602.1"/>
</dbReference>